<evidence type="ECO:0000313" key="2">
    <source>
        <dbReference type="Proteomes" id="UP000076715"/>
    </source>
</evidence>
<dbReference type="InterPro" id="IPR046271">
    <property type="entry name" value="DUF6304"/>
</dbReference>
<gene>
    <name evidence="1" type="ORF">AWE51_08680</name>
</gene>
<name>A0A162ZD01_9FLAO</name>
<protein>
    <submittedName>
        <fullName evidence="1">Uncharacterized protein</fullName>
    </submittedName>
</protein>
<organism evidence="1 2">
    <name type="scientific">Aquimarina aggregata</name>
    <dbReference type="NCBI Taxonomy" id="1642818"/>
    <lineage>
        <taxon>Bacteria</taxon>
        <taxon>Pseudomonadati</taxon>
        <taxon>Bacteroidota</taxon>
        <taxon>Flavobacteriia</taxon>
        <taxon>Flavobacteriales</taxon>
        <taxon>Flavobacteriaceae</taxon>
        <taxon>Aquimarina</taxon>
    </lineage>
</organism>
<dbReference type="AlphaFoldDB" id="A0A162ZD01"/>
<sequence length="229" mass="27078">MQKIVTYKAIYKDRFGEEKIEVVNDFETLSFQLGNLKFKSNTFDFELENYQNYSKDQLQRFTFNKIPYLNGGYCYDLCNCEFTFFIPISILSIKNQKIIERELVVSLELGKSLKNGSLDKIDLQMSIELDSKIYKAKGMDFEHLANNLLHQFKGFYRFKNCFGCQFSDYSVYGQDIFGTMLCFKNQKKEYNEVKSKEAYLDLEREDKVVQEIFLCEEFEVRQGNTGYRG</sequence>
<evidence type="ECO:0000313" key="1">
    <source>
        <dbReference type="EMBL" id="KZS39716.1"/>
    </source>
</evidence>
<dbReference type="EMBL" id="LQRT01000024">
    <property type="protein sequence ID" value="KZS39716.1"/>
    <property type="molecule type" value="Genomic_DNA"/>
</dbReference>
<dbReference type="RefSeq" id="WP_066315474.1">
    <property type="nucleotide sequence ID" value="NZ_LQRT01000024.1"/>
</dbReference>
<dbReference type="STRING" id="1642818.AWE51_08680"/>
<dbReference type="Pfam" id="PF19822">
    <property type="entry name" value="DUF6304"/>
    <property type="match status" value="1"/>
</dbReference>
<accession>A0A162ZD01</accession>
<dbReference type="Proteomes" id="UP000076715">
    <property type="component" value="Unassembled WGS sequence"/>
</dbReference>
<comment type="caution">
    <text evidence="1">The sequence shown here is derived from an EMBL/GenBank/DDBJ whole genome shotgun (WGS) entry which is preliminary data.</text>
</comment>
<keyword evidence="2" id="KW-1185">Reference proteome</keyword>
<reference evidence="1 2" key="1">
    <citation type="submission" date="2016-01" db="EMBL/GenBank/DDBJ databases">
        <title>The draft genome sequence of Aquimarina sp. RZW4-3-2.</title>
        <authorList>
            <person name="Wang Y."/>
        </authorList>
    </citation>
    <scope>NUCLEOTIDE SEQUENCE [LARGE SCALE GENOMIC DNA]</scope>
    <source>
        <strain evidence="1 2">RZW4-3-2</strain>
    </source>
</reference>
<dbReference type="OrthoDB" id="653307at2"/>
<proteinExistence type="predicted"/>